<feature type="domain" description="Zn(2)-C6 fungal-type" evidence="5">
    <location>
        <begin position="13"/>
        <end position="56"/>
    </location>
</feature>
<protein>
    <recommendedName>
        <fullName evidence="5">Zn(2)-C6 fungal-type domain-containing protein</fullName>
    </recommendedName>
</protein>
<dbReference type="PANTHER" id="PTHR38111">
    <property type="entry name" value="ZN(2)-C6 FUNGAL-TYPE DOMAIN-CONTAINING PROTEIN-RELATED"/>
    <property type="match status" value="1"/>
</dbReference>
<evidence type="ECO:0000259" key="5">
    <source>
        <dbReference type="SMART" id="SM00066"/>
    </source>
</evidence>
<evidence type="ECO:0000256" key="2">
    <source>
        <dbReference type="ARBA" id="ARBA00023125"/>
    </source>
</evidence>
<dbReference type="EMBL" id="JBFTWV010000007">
    <property type="protein sequence ID" value="KAL2799551.1"/>
    <property type="molecule type" value="Genomic_DNA"/>
</dbReference>
<organism evidence="6 7">
    <name type="scientific">Aspergillus keveii</name>
    <dbReference type="NCBI Taxonomy" id="714993"/>
    <lineage>
        <taxon>Eukaryota</taxon>
        <taxon>Fungi</taxon>
        <taxon>Dikarya</taxon>
        <taxon>Ascomycota</taxon>
        <taxon>Pezizomycotina</taxon>
        <taxon>Eurotiomycetes</taxon>
        <taxon>Eurotiomycetidae</taxon>
        <taxon>Eurotiales</taxon>
        <taxon>Aspergillaceae</taxon>
        <taxon>Aspergillus</taxon>
        <taxon>Aspergillus subgen. Nidulantes</taxon>
    </lineage>
</organism>
<dbReference type="Pfam" id="PF00172">
    <property type="entry name" value="Zn_clus"/>
    <property type="match status" value="1"/>
</dbReference>
<keyword evidence="7" id="KW-1185">Reference proteome</keyword>
<evidence type="ECO:0000256" key="4">
    <source>
        <dbReference type="ARBA" id="ARBA00023242"/>
    </source>
</evidence>
<keyword evidence="2" id="KW-0238">DNA-binding</keyword>
<keyword evidence="1" id="KW-0805">Transcription regulation</keyword>
<evidence type="ECO:0000313" key="6">
    <source>
        <dbReference type="EMBL" id="KAL2799551.1"/>
    </source>
</evidence>
<dbReference type="CDD" id="cd00067">
    <property type="entry name" value="GAL4"/>
    <property type="match status" value="1"/>
</dbReference>
<evidence type="ECO:0000256" key="1">
    <source>
        <dbReference type="ARBA" id="ARBA00023015"/>
    </source>
</evidence>
<comment type="caution">
    <text evidence="6">The sequence shown here is derived from an EMBL/GenBank/DDBJ whole genome shotgun (WGS) entry which is preliminary data.</text>
</comment>
<evidence type="ECO:0000313" key="7">
    <source>
        <dbReference type="Proteomes" id="UP001610563"/>
    </source>
</evidence>
<accession>A0ABR4GKL1</accession>
<reference evidence="6 7" key="1">
    <citation type="submission" date="2024-07" db="EMBL/GenBank/DDBJ databases">
        <title>Section-level genome sequencing and comparative genomics of Aspergillus sections Usti and Cavernicolus.</title>
        <authorList>
            <consortium name="Lawrence Berkeley National Laboratory"/>
            <person name="Nybo J.L."/>
            <person name="Vesth T.C."/>
            <person name="Theobald S."/>
            <person name="Frisvad J.C."/>
            <person name="Larsen T.O."/>
            <person name="Kjaerboelling I."/>
            <person name="Rothschild-Mancinelli K."/>
            <person name="Lyhne E.K."/>
            <person name="Kogle M.E."/>
            <person name="Barry K."/>
            <person name="Clum A."/>
            <person name="Na H."/>
            <person name="Ledsgaard L."/>
            <person name="Lin J."/>
            <person name="Lipzen A."/>
            <person name="Kuo A."/>
            <person name="Riley R."/>
            <person name="Mondo S."/>
            <person name="Labutti K."/>
            <person name="Haridas S."/>
            <person name="Pangalinan J."/>
            <person name="Salamov A.A."/>
            <person name="Simmons B.A."/>
            <person name="Magnuson J.K."/>
            <person name="Chen J."/>
            <person name="Drula E."/>
            <person name="Henrissat B."/>
            <person name="Wiebenga A."/>
            <person name="Lubbers R.J."/>
            <person name="Gomes A.C."/>
            <person name="Makela M.R."/>
            <person name="Stajich J."/>
            <person name="Grigoriev I.V."/>
            <person name="Mortensen U.H."/>
            <person name="De Vries R.P."/>
            <person name="Baker S.E."/>
            <person name="Andersen M.R."/>
        </authorList>
    </citation>
    <scope>NUCLEOTIDE SEQUENCE [LARGE SCALE GENOMIC DNA]</scope>
    <source>
        <strain evidence="6 7">CBS 209.92</strain>
    </source>
</reference>
<dbReference type="SUPFAM" id="SSF57701">
    <property type="entry name" value="Zn2/Cys6 DNA-binding domain"/>
    <property type="match status" value="1"/>
</dbReference>
<keyword evidence="4" id="KW-0539">Nucleus</keyword>
<dbReference type="InterPro" id="IPR001138">
    <property type="entry name" value="Zn2Cys6_DnaBD"/>
</dbReference>
<name>A0ABR4GKL1_9EURO</name>
<gene>
    <name evidence="6" type="ORF">BJX66DRAFT_333031</name>
</gene>
<proteinExistence type="predicted"/>
<evidence type="ECO:0000256" key="3">
    <source>
        <dbReference type="ARBA" id="ARBA00023163"/>
    </source>
</evidence>
<dbReference type="InterPro" id="IPR053178">
    <property type="entry name" value="Osmoadaptation_assoc"/>
</dbReference>
<dbReference type="SMART" id="SM00066">
    <property type="entry name" value="GAL4"/>
    <property type="match status" value="1"/>
</dbReference>
<keyword evidence="3" id="KW-0804">Transcription</keyword>
<dbReference type="Proteomes" id="UP001610563">
    <property type="component" value="Unassembled WGS sequence"/>
</dbReference>
<dbReference type="PANTHER" id="PTHR38111:SF2">
    <property type="entry name" value="FINGER DOMAIN PROTEIN, PUTATIVE (AFU_ORTHOLOGUE AFUA_1G01560)-RELATED"/>
    <property type="match status" value="1"/>
</dbReference>
<dbReference type="InterPro" id="IPR036864">
    <property type="entry name" value="Zn2-C6_fun-type_DNA-bd_sf"/>
</dbReference>
<sequence>MPLARAVGPLDKRRKVKRCLACAHRRIKCEGGIPCRYCIRKAVPCVPQQQVDGKVVFVQQRQPNNRERACLTNVIKRDQTTRYLDAFTLFIQQNAFTAGFPAIVSDLLPLIPTSTVLRHAVKAVGALYAKRNSVEREPIGEDPSPVTAMASYHTSMVALQACLGDDNVMQRDDVLWATFFLGLFELLSDHSGEGWVRHMLYGTSKLLQLTGPSSCVSPLRRAFYDLFRVLEASRSLLYNEETILSQHCWIRYQRVGGLDITTRWEPMEEIITLMIQTSAFSLR</sequence>